<comment type="caution">
    <text evidence="1">The sequence shown here is derived from an EMBL/GenBank/DDBJ whole genome shotgun (WGS) entry which is preliminary data.</text>
</comment>
<keyword evidence="2" id="KW-1185">Reference proteome</keyword>
<gene>
    <name evidence="1" type="ORF">Tco_0954482</name>
</gene>
<organism evidence="1 2">
    <name type="scientific">Tanacetum coccineum</name>
    <dbReference type="NCBI Taxonomy" id="301880"/>
    <lineage>
        <taxon>Eukaryota</taxon>
        <taxon>Viridiplantae</taxon>
        <taxon>Streptophyta</taxon>
        <taxon>Embryophyta</taxon>
        <taxon>Tracheophyta</taxon>
        <taxon>Spermatophyta</taxon>
        <taxon>Magnoliopsida</taxon>
        <taxon>eudicotyledons</taxon>
        <taxon>Gunneridae</taxon>
        <taxon>Pentapetalae</taxon>
        <taxon>asterids</taxon>
        <taxon>campanulids</taxon>
        <taxon>Asterales</taxon>
        <taxon>Asteraceae</taxon>
        <taxon>Asteroideae</taxon>
        <taxon>Anthemideae</taxon>
        <taxon>Anthemidinae</taxon>
        <taxon>Tanacetum</taxon>
    </lineage>
</organism>
<sequence length="71" mass="8122">MATPDVFVGDHHALFDVTKGDAKARGYAVEKKIEYLESLNDRLHVPNYWTTMYLVPWIACYLDKIFGSSGR</sequence>
<reference evidence="1" key="1">
    <citation type="journal article" date="2022" name="Int. J. Mol. Sci.">
        <title>Draft Genome of Tanacetum Coccineum: Genomic Comparison of Closely Related Tanacetum-Family Plants.</title>
        <authorList>
            <person name="Yamashiro T."/>
            <person name="Shiraishi A."/>
            <person name="Nakayama K."/>
            <person name="Satake H."/>
        </authorList>
    </citation>
    <scope>NUCLEOTIDE SEQUENCE</scope>
</reference>
<accession>A0ABQ5E4I2</accession>
<name>A0ABQ5E4I2_9ASTR</name>
<dbReference type="Proteomes" id="UP001151760">
    <property type="component" value="Unassembled WGS sequence"/>
</dbReference>
<evidence type="ECO:0000313" key="1">
    <source>
        <dbReference type="EMBL" id="GJT45767.1"/>
    </source>
</evidence>
<proteinExistence type="predicted"/>
<protein>
    <submittedName>
        <fullName evidence="1">Uncharacterized protein</fullName>
    </submittedName>
</protein>
<evidence type="ECO:0000313" key="2">
    <source>
        <dbReference type="Proteomes" id="UP001151760"/>
    </source>
</evidence>
<dbReference type="EMBL" id="BQNB010015929">
    <property type="protein sequence ID" value="GJT45767.1"/>
    <property type="molecule type" value="Genomic_DNA"/>
</dbReference>
<reference evidence="1" key="2">
    <citation type="submission" date="2022-01" db="EMBL/GenBank/DDBJ databases">
        <authorList>
            <person name="Yamashiro T."/>
            <person name="Shiraishi A."/>
            <person name="Satake H."/>
            <person name="Nakayama K."/>
        </authorList>
    </citation>
    <scope>NUCLEOTIDE SEQUENCE</scope>
</reference>